<accession>A0AAE8MW97</accession>
<evidence type="ECO:0000256" key="1">
    <source>
        <dbReference type="ARBA" id="ARBA00005964"/>
    </source>
</evidence>
<dbReference type="Pfam" id="PF00135">
    <property type="entry name" value="COesterase"/>
    <property type="match status" value="1"/>
</dbReference>
<proteinExistence type="inferred from homology"/>
<name>A0AAE8MW97_9PEZI</name>
<dbReference type="SUPFAM" id="SSF53474">
    <property type="entry name" value="alpha/beta-Hydrolases"/>
    <property type="match status" value="1"/>
</dbReference>
<dbReference type="EC" id="3.1.1.-" evidence="3"/>
<dbReference type="Gene3D" id="3.40.50.1820">
    <property type="entry name" value="alpha/beta hydrolase"/>
    <property type="match status" value="1"/>
</dbReference>
<organism evidence="5 6">
    <name type="scientific">Cephalotrichum gorgonifer</name>
    <dbReference type="NCBI Taxonomy" id="2041049"/>
    <lineage>
        <taxon>Eukaryota</taxon>
        <taxon>Fungi</taxon>
        <taxon>Dikarya</taxon>
        <taxon>Ascomycota</taxon>
        <taxon>Pezizomycotina</taxon>
        <taxon>Sordariomycetes</taxon>
        <taxon>Hypocreomycetidae</taxon>
        <taxon>Microascales</taxon>
        <taxon>Microascaceae</taxon>
        <taxon>Cephalotrichum</taxon>
    </lineage>
</organism>
<dbReference type="InterPro" id="IPR029058">
    <property type="entry name" value="AB_hydrolase_fold"/>
</dbReference>
<gene>
    <name evidence="5" type="ORF">DNG_04514</name>
</gene>
<feature type="domain" description="Carboxylesterase type B" evidence="4">
    <location>
        <begin position="33"/>
        <end position="401"/>
    </location>
</feature>
<evidence type="ECO:0000256" key="2">
    <source>
        <dbReference type="ARBA" id="ARBA00022801"/>
    </source>
</evidence>
<evidence type="ECO:0000313" key="6">
    <source>
        <dbReference type="Proteomes" id="UP001187682"/>
    </source>
</evidence>
<dbReference type="PANTHER" id="PTHR43918">
    <property type="entry name" value="ACETYLCHOLINESTERASE"/>
    <property type="match status" value="1"/>
</dbReference>
<dbReference type="PROSITE" id="PS00122">
    <property type="entry name" value="CARBOXYLESTERASE_B_1"/>
    <property type="match status" value="1"/>
</dbReference>
<protein>
    <recommendedName>
        <fullName evidence="3">Carboxylic ester hydrolase</fullName>
        <ecNumber evidence="3">3.1.1.-</ecNumber>
    </recommendedName>
</protein>
<reference evidence="5" key="1">
    <citation type="submission" date="2018-03" db="EMBL/GenBank/DDBJ databases">
        <authorList>
            <person name="Guldener U."/>
        </authorList>
    </citation>
    <scope>NUCLEOTIDE SEQUENCE</scope>
</reference>
<dbReference type="AlphaFoldDB" id="A0AAE8MW97"/>
<dbReference type="GO" id="GO:0052689">
    <property type="term" value="F:carboxylic ester hydrolase activity"/>
    <property type="evidence" value="ECO:0007669"/>
    <property type="project" value="TreeGrafter"/>
</dbReference>
<evidence type="ECO:0000313" key="5">
    <source>
        <dbReference type="EMBL" id="SPO01841.1"/>
    </source>
</evidence>
<evidence type="ECO:0000259" key="4">
    <source>
        <dbReference type="Pfam" id="PF00135"/>
    </source>
</evidence>
<comment type="similarity">
    <text evidence="1 3">Belongs to the type-B carboxylesterase/lipase family.</text>
</comment>
<feature type="signal peptide" evidence="3">
    <location>
        <begin position="1"/>
        <end position="19"/>
    </location>
</feature>
<dbReference type="PANTHER" id="PTHR43918:SF4">
    <property type="entry name" value="CARBOXYLIC ESTER HYDROLASE"/>
    <property type="match status" value="1"/>
</dbReference>
<keyword evidence="2 3" id="KW-0378">Hydrolase</keyword>
<comment type="caution">
    <text evidence="5">The sequence shown here is derived from an EMBL/GenBank/DDBJ whole genome shotgun (WGS) entry which is preliminary data.</text>
</comment>
<feature type="chain" id="PRO_5041777368" description="Carboxylic ester hydrolase" evidence="3">
    <location>
        <begin position="20"/>
        <end position="530"/>
    </location>
</feature>
<dbReference type="InterPro" id="IPR050654">
    <property type="entry name" value="AChE-related_enzymes"/>
</dbReference>
<evidence type="ECO:0000256" key="3">
    <source>
        <dbReference type="RuleBase" id="RU361235"/>
    </source>
</evidence>
<keyword evidence="3" id="KW-0732">Signal</keyword>
<sequence length="530" mass="57211">MRPLYKISLLLAACSTAAASVAVNTTSGRYIPYFTDSQPRVASFLDIPYAENPTGELRFSPPVPKRYPGGDAVQATNLPAGCIQYVAANFRGIVSDLGVTAAEFQRGDYSNTTEDCLRLSIFAPRETVVHAASKKPSKNGSLPVVIWVHGGGYNLGGTNMPFQLPSNWVARSQRHIVVQVQYRLNLLGAPNAAGLADNGTNLNLAALDYRLATEWVRDNIASFGGDPHRITLWGESAGAYGVDSYLFAYPKDPIVKGVIADSGNAVAMENVLLDATNHSTFSLAASRLGCGNLTALEELQCMRNVPESSLKHYLQSDIGAGGAVDDGLTFGFIADNVTIFNDYHTRIGGSGDQFPKEIPLLIGTNTEEGTAVVPYNFEGSETATELPSNLEEISQAFKLYLQCTTLREARIRAEAGAATYQYLYAGNFTNISPRPWLGAYHTAELPLIFGTHGIEGPSTNFEKRVSERMQDLYLRFISDPVRGLEKAGWPEATGQAGTSMIIVWGADGNVEQVMGTKGLHDECVNSSYPV</sequence>
<dbReference type="EMBL" id="ONZQ02000005">
    <property type="protein sequence ID" value="SPO01841.1"/>
    <property type="molecule type" value="Genomic_DNA"/>
</dbReference>
<dbReference type="Proteomes" id="UP001187682">
    <property type="component" value="Unassembled WGS sequence"/>
</dbReference>
<dbReference type="InterPro" id="IPR002018">
    <property type="entry name" value="CarbesteraseB"/>
</dbReference>
<dbReference type="InterPro" id="IPR019826">
    <property type="entry name" value="Carboxylesterase_B_AS"/>
</dbReference>
<keyword evidence="6" id="KW-1185">Reference proteome</keyword>